<dbReference type="Pfam" id="PF23559">
    <property type="entry name" value="WHD_DRP"/>
    <property type="match status" value="1"/>
</dbReference>
<dbReference type="InterPro" id="IPR056789">
    <property type="entry name" value="LRR_R13L1-DRL21"/>
</dbReference>
<reference evidence="11" key="1">
    <citation type="submission" date="2015-04" db="UniProtKB">
        <authorList>
            <consortium name="EnsemblPlants"/>
        </authorList>
    </citation>
    <scope>IDENTIFICATION</scope>
    <source>
        <strain evidence="11">SL10</strain>
    </source>
</reference>
<dbReference type="GO" id="GO:0043531">
    <property type="term" value="F:ADP binding"/>
    <property type="evidence" value="ECO:0007669"/>
    <property type="project" value="InterPro"/>
</dbReference>
<dbReference type="PANTHER" id="PTHR36766">
    <property type="entry name" value="PLANT BROAD-SPECTRUM MILDEW RESISTANCE PROTEIN RPW8"/>
    <property type="match status" value="1"/>
</dbReference>
<keyword evidence="5" id="KW-0611">Plant defense</keyword>
<dbReference type="Pfam" id="PF25019">
    <property type="entry name" value="LRR_R13L1-DRL21"/>
    <property type="match status" value="1"/>
</dbReference>
<evidence type="ECO:0000256" key="2">
    <source>
        <dbReference type="ARBA" id="ARBA00022614"/>
    </source>
</evidence>
<keyword evidence="12" id="KW-1185">Reference proteome</keyword>
<dbReference type="Gene3D" id="3.80.10.10">
    <property type="entry name" value="Ribonuclease Inhibitor"/>
    <property type="match status" value="2"/>
</dbReference>
<protein>
    <recommendedName>
        <fullName evidence="13">NB-ARC domain-containing protein</fullName>
    </recommendedName>
</protein>
<dbReference type="eggNOG" id="KOG4658">
    <property type="taxonomic scope" value="Eukaryota"/>
</dbReference>
<sequence>MAEVVLAGLHLAASPTFMKLLTDPSMCLGVDMKRELHELETTIMPQFELMIEAADKLNHRSKLDKWLRELKEALYNAEDLLDEHEYNVLKCKAKRGSDSSVAHVSSINNTLKKPLRAALSRVSNLCPENRKLLRQLNELKGILAKAREFRELLGLPVGNSAEISSLPKTAGVALATSLPPPKVFGRDMDRNRIVDFLIEKSTFEASYMVLAIVGPGGMGKSTLGQYVYNDDRVKQHFDVRMWVCISRKLDVHRHTREIIESAEKGECPRVDNLDTLQCKLREILHEKEKFLLVLDDVWFDKSNNQSEWDLLLNPLLVSQKGGSKVLVTSRSKTLPAALFCEEVIDLENMKENDFLALFKHYAFSGAVIRDLQLHGKLEEIAERICKRLGKSPLAAKVVGSQLKGKIDSTAWKDALAINIDNLREPMEALSWSYQKLHPYLQRCFLYCSLFPKGFKYKIDELVHLWVAEGLVDSGNLNKSMEDTGRDYFNEMVSVSFFQPISEMPFSKRYSMHDLLHELAESLSKEDYFRLEDDSEKVIPCTVRHLSVCIESVKLHKQSICKLHHLRTVICTEPLVDDGSDLFNQVLQNLKKLCVLHLSFYNTSKLPESIDQLKHLRYLNIIRTLISELPRSLCTLYHLQLLQLNNKFESLPEKLCNLSKLRHLEGYNELMYSMHGYNDLMYSMHEEALPQIPNIGKLTSLQHIDAFRVQKKKGYELWQLRDMNELGGSLSITNLENVTGKDEALESKLHEKSHLKTLTLVWSCNNMDAEDSFYLDILEGLVPPPKIEGLTICGYRPATYPSWLLKGSYFENLESLELVNCSSLESLPPNTKLLRHCDKLTLRNVPNLKTLTCLPGGLTCLLIEECPQLMFISNDEVEQHVQRENMMRADHLASHLSLIWDVDLGSDIMNALSDEHSSLKHLSTWMDADIMENLQTIESALERGGDEKENIIQAWVCCHEHRIRLLYKRNIGLPLVPPSGLCRLHLSSCSITDGALSNCLGSLISLKILSLINIMTLTTLPSDGVLQHSRKLEFLFIKYCWCLRSLGGLRAATSLFEARFISCPSLELAHGAESMPSSLQKLSIYSCVITADLFCTDLPNLEQLVLCSCRSSSSMSVGRLTSLKSFSLYHSPDLCVLEDLSSLQLHHVHLIDVPKLTGECISQFRVQYSLYVSSFVMLNHMLSAEGFKVPPLLSLENCKEPSIAFEESAAHFAMVRCLRFRDCEMRSLEGNMKRTAEHLTEKAGQRLRISAGRITDELHTKNCPPQVASSPHFAACYKVPQADMAVQLSPVACAVCSAWFPAFTNCRISCTPAFDRPITSSHPVSLNEGLNGVLFGSSV</sequence>
<evidence type="ECO:0000256" key="4">
    <source>
        <dbReference type="ARBA" id="ARBA00022741"/>
    </source>
</evidence>
<dbReference type="FunFam" id="1.10.10.10:FF:000322">
    <property type="entry name" value="Probable disease resistance protein At1g63360"/>
    <property type="match status" value="1"/>
</dbReference>
<dbReference type="SUPFAM" id="SSF52058">
    <property type="entry name" value="L domain-like"/>
    <property type="match status" value="2"/>
</dbReference>
<keyword evidence="4" id="KW-0547">Nucleotide-binding</keyword>
<feature type="domain" description="NB-ARC" evidence="7">
    <location>
        <begin position="190"/>
        <end position="364"/>
    </location>
</feature>
<evidence type="ECO:0000259" key="7">
    <source>
        <dbReference type="Pfam" id="PF00931"/>
    </source>
</evidence>
<keyword evidence="6" id="KW-0067">ATP-binding</keyword>
<dbReference type="OMA" id="CCHEHRI"/>
<dbReference type="SUPFAM" id="SSF52540">
    <property type="entry name" value="P-loop containing nucleoside triphosphate hydrolases"/>
    <property type="match status" value="1"/>
</dbReference>
<dbReference type="InterPro" id="IPR032675">
    <property type="entry name" value="LRR_dom_sf"/>
</dbReference>
<evidence type="ECO:0000256" key="1">
    <source>
        <dbReference type="ARBA" id="ARBA00008894"/>
    </source>
</evidence>
<dbReference type="GO" id="GO:0042742">
    <property type="term" value="P:defense response to bacterium"/>
    <property type="evidence" value="ECO:0007669"/>
    <property type="project" value="UniProtKB-ARBA"/>
</dbReference>
<dbReference type="Gene3D" id="3.40.50.300">
    <property type="entry name" value="P-loop containing nucleotide triphosphate hydrolases"/>
    <property type="match status" value="1"/>
</dbReference>
<evidence type="ECO:0008006" key="13">
    <source>
        <dbReference type="Google" id="ProtNLM"/>
    </source>
</evidence>
<dbReference type="InterPro" id="IPR041118">
    <property type="entry name" value="Rx_N"/>
</dbReference>
<dbReference type="PANTHER" id="PTHR36766:SF60">
    <property type="entry name" value="NB-ARC DOMAIN-CONTAINING PROTEIN"/>
    <property type="match status" value="1"/>
</dbReference>
<accession>A0A0E0J384</accession>
<keyword evidence="3" id="KW-0677">Repeat</keyword>
<dbReference type="GO" id="GO:0009626">
    <property type="term" value="P:plant-type hypersensitive response"/>
    <property type="evidence" value="ECO:0007669"/>
    <property type="project" value="UniProtKB-ARBA"/>
</dbReference>
<dbReference type="Pfam" id="PF18052">
    <property type="entry name" value="Rx_N"/>
    <property type="match status" value="1"/>
</dbReference>
<dbReference type="GO" id="GO:0005524">
    <property type="term" value="F:ATP binding"/>
    <property type="evidence" value="ECO:0007669"/>
    <property type="project" value="UniProtKB-KW"/>
</dbReference>
<evidence type="ECO:0000313" key="11">
    <source>
        <dbReference type="EnsemblPlants" id="ONIVA11G16790.2"/>
    </source>
</evidence>
<evidence type="ECO:0000313" key="12">
    <source>
        <dbReference type="Proteomes" id="UP000006591"/>
    </source>
</evidence>
<dbReference type="Gramene" id="ONIVA11G16790.2">
    <property type="protein sequence ID" value="ONIVA11G16790.2"/>
    <property type="gene ID" value="ONIVA11G16790"/>
</dbReference>
<proteinExistence type="inferred from homology"/>
<feature type="domain" description="Disease resistance N-terminal" evidence="8">
    <location>
        <begin position="30"/>
        <end position="97"/>
    </location>
</feature>
<reference evidence="11" key="2">
    <citation type="submission" date="2018-04" db="EMBL/GenBank/DDBJ databases">
        <title>OnivRS2 (Oryza nivara Reference Sequence Version 2).</title>
        <authorList>
            <person name="Zhang J."/>
            <person name="Kudrna D."/>
            <person name="Lee S."/>
            <person name="Talag J."/>
            <person name="Rajasekar S."/>
            <person name="Welchert J."/>
            <person name="Hsing Y.-I."/>
            <person name="Wing R.A."/>
        </authorList>
    </citation>
    <scope>NUCLEOTIDE SEQUENCE [LARGE SCALE GENOMIC DNA]</scope>
    <source>
        <strain evidence="11">SL10</strain>
    </source>
</reference>
<dbReference type="Gene3D" id="1.20.5.4130">
    <property type="match status" value="1"/>
</dbReference>
<dbReference type="InterPro" id="IPR058922">
    <property type="entry name" value="WHD_DRP"/>
</dbReference>
<evidence type="ECO:0000259" key="8">
    <source>
        <dbReference type="Pfam" id="PF18052"/>
    </source>
</evidence>
<evidence type="ECO:0000256" key="5">
    <source>
        <dbReference type="ARBA" id="ARBA00022821"/>
    </source>
</evidence>
<dbReference type="InterPro" id="IPR027417">
    <property type="entry name" value="P-loop_NTPase"/>
</dbReference>
<evidence type="ECO:0000256" key="3">
    <source>
        <dbReference type="ARBA" id="ARBA00022737"/>
    </source>
</evidence>
<dbReference type="GO" id="GO:0002758">
    <property type="term" value="P:innate immune response-activating signaling pathway"/>
    <property type="evidence" value="ECO:0007669"/>
    <property type="project" value="UniProtKB-ARBA"/>
</dbReference>
<feature type="domain" description="Disease resistance protein winged helix" evidence="9">
    <location>
        <begin position="449"/>
        <end position="519"/>
    </location>
</feature>
<evidence type="ECO:0000259" key="9">
    <source>
        <dbReference type="Pfam" id="PF23559"/>
    </source>
</evidence>
<evidence type="ECO:0000256" key="6">
    <source>
        <dbReference type="ARBA" id="ARBA00022840"/>
    </source>
</evidence>
<dbReference type="PRINTS" id="PR00364">
    <property type="entry name" value="DISEASERSIST"/>
</dbReference>
<evidence type="ECO:0000259" key="10">
    <source>
        <dbReference type="Pfam" id="PF25019"/>
    </source>
</evidence>
<dbReference type="STRING" id="4536.A0A0E0J384"/>
<dbReference type="Pfam" id="PF00931">
    <property type="entry name" value="NB-ARC"/>
    <property type="match status" value="1"/>
</dbReference>
<dbReference type="InterPro" id="IPR036388">
    <property type="entry name" value="WH-like_DNA-bd_sf"/>
</dbReference>
<dbReference type="Proteomes" id="UP000006591">
    <property type="component" value="Chromosome 11"/>
</dbReference>
<name>A0A0E0J384_ORYNI</name>
<dbReference type="EnsemblPlants" id="ONIVA11G16790.2">
    <property type="protein sequence ID" value="ONIVA11G16790.2"/>
    <property type="gene ID" value="ONIVA11G16790"/>
</dbReference>
<keyword evidence="2" id="KW-0433">Leucine-rich repeat</keyword>
<comment type="similarity">
    <text evidence="1">Belongs to the disease resistance NB-LRR family.</text>
</comment>
<feature type="domain" description="R13L1/DRL21-like LRR repeat region" evidence="10">
    <location>
        <begin position="716"/>
        <end position="843"/>
    </location>
</feature>
<organism evidence="11">
    <name type="scientific">Oryza nivara</name>
    <name type="common">Indian wild rice</name>
    <name type="synonym">Oryza sativa f. spontanea</name>
    <dbReference type="NCBI Taxonomy" id="4536"/>
    <lineage>
        <taxon>Eukaryota</taxon>
        <taxon>Viridiplantae</taxon>
        <taxon>Streptophyta</taxon>
        <taxon>Embryophyta</taxon>
        <taxon>Tracheophyta</taxon>
        <taxon>Spermatophyta</taxon>
        <taxon>Magnoliopsida</taxon>
        <taxon>Liliopsida</taxon>
        <taxon>Poales</taxon>
        <taxon>Poaceae</taxon>
        <taxon>BOP clade</taxon>
        <taxon>Oryzoideae</taxon>
        <taxon>Oryzeae</taxon>
        <taxon>Oryzinae</taxon>
        <taxon>Oryza</taxon>
    </lineage>
</organism>
<dbReference type="Gene3D" id="1.10.10.10">
    <property type="entry name" value="Winged helix-like DNA-binding domain superfamily/Winged helix DNA-binding domain"/>
    <property type="match status" value="1"/>
</dbReference>
<dbReference type="InterPro" id="IPR002182">
    <property type="entry name" value="NB-ARC"/>
</dbReference>